<dbReference type="OrthoDB" id="6442952at2759"/>
<dbReference type="AlphaFoldDB" id="A0A8X6KZ89"/>
<dbReference type="Proteomes" id="UP000887116">
    <property type="component" value="Unassembled WGS sequence"/>
</dbReference>
<keyword evidence="3" id="KW-1185">Reference proteome</keyword>
<accession>A0A8X6KZ89</accession>
<keyword evidence="1" id="KW-1133">Transmembrane helix</keyword>
<reference evidence="2" key="1">
    <citation type="submission" date="2020-07" db="EMBL/GenBank/DDBJ databases">
        <title>Multicomponent nature underlies the extraordinary mechanical properties of spider dragline silk.</title>
        <authorList>
            <person name="Kono N."/>
            <person name="Nakamura H."/>
            <person name="Mori M."/>
            <person name="Yoshida Y."/>
            <person name="Ohtoshi R."/>
            <person name="Malay A.D."/>
            <person name="Moran D.A.P."/>
            <person name="Tomita M."/>
            <person name="Numata K."/>
            <person name="Arakawa K."/>
        </authorList>
    </citation>
    <scope>NUCLEOTIDE SEQUENCE</scope>
</reference>
<organism evidence="2 3">
    <name type="scientific">Trichonephila clavata</name>
    <name type="common">Joro spider</name>
    <name type="synonym">Nephila clavata</name>
    <dbReference type="NCBI Taxonomy" id="2740835"/>
    <lineage>
        <taxon>Eukaryota</taxon>
        <taxon>Metazoa</taxon>
        <taxon>Ecdysozoa</taxon>
        <taxon>Arthropoda</taxon>
        <taxon>Chelicerata</taxon>
        <taxon>Arachnida</taxon>
        <taxon>Araneae</taxon>
        <taxon>Araneomorphae</taxon>
        <taxon>Entelegynae</taxon>
        <taxon>Araneoidea</taxon>
        <taxon>Nephilidae</taxon>
        <taxon>Trichonephila</taxon>
    </lineage>
</organism>
<keyword evidence="1" id="KW-0472">Membrane</keyword>
<evidence type="ECO:0000256" key="1">
    <source>
        <dbReference type="SAM" id="Phobius"/>
    </source>
</evidence>
<dbReference type="EMBL" id="BMAO01013553">
    <property type="protein sequence ID" value="GFQ89611.1"/>
    <property type="molecule type" value="Genomic_DNA"/>
</dbReference>
<proteinExistence type="predicted"/>
<comment type="caution">
    <text evidence="2">The sequence shown here is derived from an EMBL/GenBank/DDBJ whole genome shotgun (WGS) entry which is preliminary data.</text>
</comment>
<name>A0A8X6KZ89_TRICU</name>
<evidence type="ECO:0000313" key="2">
    <source>
        <dbReference type="EMBL" id="GFQ89611.1"/>
    </source>
</evidence>
<gene>
    <name evidence="2" type="ORF">TNCT_286011</name>
</gene>
<feature type="transmembrane region" description="Helical" evidence="1">
    <location>
        <begin position="49"/>
        <end position="68"/>
    </location>
</feature>
<keyword evidence="1" id="KW-0812">Transmembrane</keyword>
<protein>
    <submittedName>
        <fullName evidence="2">Uncharacterized protein</fullName>
    </submittedName>
</protein>
<evidence type="ECO:0000313" key="3">
    <source>
        <dbReference type="Proteomes" id="UP000887116"/>
    </source>
</evidence>
<sequence length="102" mass="11891">MFMHVLIEHIKRESYFLRFRFELVDYQQSIVCRFLVHNEPQQSANMFPAHMKVVFAICFIFMLILSLIPESTAMPHSREGNGNSIAELLAAGLIVKMLQEYL</sequence>